<dbReference type="PANTHER" id="PTHR30055">
    <property type="entry name" value="HTH-TYPE TRANSCRIPTIONAL REGULATOR RUTR"/>
    <property type="match status" value="1"/>
</dbReference>
<evidence type="ECO:0000256" key="5">
    <source>
        <dbReference type="PROSITE-ProRule" id="PRU00335"/>
    </source>
</evidence>
<dbReference type="eggNOG" id="COG1309">
    <property type="taxonomic scope" value="Bacteria"/>
</dbReference>
<dbReference type="InterPro" id="IPR050109">
    <property type="entry name" value="HTH-type_TetR-like_transc_reg"/>
</dbReference>
<dbReference type="InterPro" id="IPR009057">
    <property type="entry name" value="Homeodomain-like_sf"/>
</dbReference>
<dbReference type="InterPro" id="IPR036271">
    <property type="entry name" value="Tet_transcr_reg_TetR-rel_C_sf"/>
</dbReference>
<dbReference type="SUPFAM" id="SSF48498">
    <property type="entry name" value="Tetracyclin repressor-like, C-terminal domain"/>
    <property type="match status" value="1"/>
</dbReference>
<feature type="DNA-binding region" description="H-T-H motif" evidence="5">
    <location>
        <begin position="32"/>
        <end position="51"/>
    </location>
</feature>
<dbReference type="Gene3D" id="1.10.357.10">
    <property type="entry name" value="Tetracycline Repressor, domain 2"/>
    <property type="match status" value="1"/>
</dbReference>
<evidence type="ECO:0000313" key="7">
    <source>
        <dbReference type="EMBL" id="EFQ23385.1"/>
    </source>
</evidence>
<dbReference type="InterPro" id="IPR001647">
    <property type="entry name" value="HTH_TetR"/>
</dbReference>
<dbReference type="RefSeq" id="WP_006300561.1">
    <property type="nucleotide sequence ID" value="NZ_CM001022.1"/>
</dbReference>
<dbReference type="Proteomes" id="UP000005096">
    <property type="component" value="Chromosome"/>
</dbReference>
<evidence type="ECO:0000256" key="2">
    <source>
        <dbReference type="ARBA" id="ARBA00023015"/>
    </source>
</evidence>
<name>E3CWD3_9BACT</name>
<gene>
    <name evidence="7" type="ORF">Apau_0958</name>
</gene>
<dbReference type="OrthoDB" id="9814200at2"/>
<dbReference type="AlphaFoldDB" id="E3CWD3"/>
<evidence type="ECO:0000256" key="4">
    <source>
        <dbReference type="ARBA" id="ARBA00023163"/>
    </source>
</evidence>
<dbReference type="PANTHER" id="PTHR30055:SF175">
    <property type="entry name" value="HTH-TYPE TRANSCRIPTIONAL REPRESSOR KSTR2"/>
    <property type="match status" value="1"/>
</dbReference>
<feature type="domain" description="HTH tetR-type" evidence="6">
    <location>
        <begin position="9"/>
        <end position="69"/>
    </location>
</feature>
<keyword evidence="3 5" id="KW-0238">DNA-binding</keyword>
<evidence type="ECO:0000256" key="1">
    <source>
        <dbReference type="ARBA" id="ARBA00022491"/>
    </source>
</evidence>
<dbReference type="PROSITE" id="PS50977">
    <property type="entry name" value="HTH_TETR_2"/>
    <property type="match status" value="1"/>
</dbReference>
<proteinExistence type="predicted"/>
<keyword evidence="2" id="KW-0805">Transcription regulation</keyword>
<evidence type="ECO:0000259" key="6">
    <source>
        <dbReference type="PROSITE" id="PS50977"/>
    </source>
</evidence>
<dbReference type="GO" id="GO:0000976">
    <property type="term" value="F:transcription cis-regulatory region binding"/>
    <property type="evidence" value="ECO:0007669"/>
    <property type="project" value="TreeGrafter"/>
</dbReference>
<accession>E3CWD3</accession>
<sequence length="240" mass="26729">MAGEAERAQDRRRPLLRTAEELFAAQGYGEGWFRGVRERGGISEEAFRREFPSPEDLMETLAEAMLEEALEAQSGVLEDPSLDAVEKLRRLFRGLAAWKLRRRAFFRNLALAAYREENLLLQQRLMGVMGKRMVPLTGELFRQGAREGVFSLSDPEEAAEQILWMLRGLGPRVATVLESPSLAGAEEVVRKFSAISRSMERILGVPEGALGLGALFRETLHAWFETLTGPEAGRADPGAL</sequence>
<evidence type="ECO:0000313" key="8">
    <source>
        <dbReference type="Proteomes" id="UP000005096"/>
    </source>
</evidence>
<keyword evidence="8" id="KW-1185">Reference proteome</keyword>
<organism evidence="7 8">
    <name type="scientific">Aminomonas paucivorans DSM 12260</name>
    <dbReference type="NCBI Taxonomy" id="584708"/>
    <lineage>
        <taxon>Bacteria</taxon>
        <taxon>Thermotogati</taxon>
        <taxon>Synergistota</taxon>
        <taxon>Synergistia</taxon>
        <taxon>Synergistales</taxon>
        <taxon>Synergistaceae</taxon>
        <taxon>Aminomonas</taxon>
    </lineage>
</organism>
<keyword evidence="1" id="KW-0678">Repressor</keyword>
<dbReference type="PaxDb" id="584708-Apau_0958"/>
<dbReference type="EMBL" id="CM001022">
    <property type="protein sequence ID" value="EFQ23385.1"/>
    <property type="molecule type" value="Genomic_DNA"/>
</dbReference>
<reference evidence="7 8" key="1">
    <citation type="journal article" date="2010" name="Stand. Genomic Sci.">
        <title>Non-contiguous finished genome sequence of Aminomonas paucivorans type strain (GLU-3).</title>
        <authorList>
            <person name="Pitluck S."/>
            <person name="Yasawong M."/>
            <person name="Held B."/>
            <person name="Lapidus A."/>
            <person name="Nolan M."/>
            <person name="Copeland A."/>
            <person name="Lucas S."/>
            <person name="Del Rio T.G."/>
            <person name="Tice H."/>
            <person name="Cheng J.F."/>
            <person name="Chertkov O."/>
            <person name="Goodwin L."/>
            <person name="Tapia R."/>
            <person name="Han C."/>
            <person name="Liolios K."/>
            <person name="Ivanova N."/>
            <person name="Mavromatis K."/>
            <person name="Ovchinnikova G."/>
            <person name="Pati A."/>
            <person name="Chen A."/>
            <person name="Palaniappan K."/>
            <person name="Land M."/>
            <person name="Hauser L."/>
            <person name="Chang Y.J."/>
            <person name="Jeffries C.D."/>
            <person name="Pukall R."/>
            <person name="Spring S."/>
            <person name="Rohde M."/>
            <person name="Sikorski J."/>
            <person name="Goker M."/>
            <person name="Woyke T."/>
            <person name="Bristow J."/>
            <person name="Eisen J.A."/>
            <person name="Markowitz V."/>
            <person name="Hugenholtz P."/>
            <person name="Kyrpides N.C."/>
            <person name="Klenk H.P."/>
        </authorList>
    </citation>
    <scope>NUCLEOTIDE SEQUENCE [LARGE SCALE GENOMIC DNA]</scope>
    <source>
        <strain evidence="7 8">DSM 12260</strain>
    </source>
</reference>
<dbReference type="GO" id="GO:0003700">
    <property type="term" value="F:DNA-binding transcription factor activity"/>
    <property type="evidence" value="ECO:0007669"/>
    <property type="project" value="TreeGrafter"/>
</dbReference>
<keyword evidence="4" id="KW-0804">Transcription</keyword>
<dbReference type="SUPFAM" id="SSF46689">
    <property type="entry name" value="Homeodomain-like"/>
    <property type="match status" value="1"/>
</dbReference>
<dbReference type="HOGENOM" id="CLU_069356_29_2_0"/>
<evidence type="ECO:0000256" key="3">
    <source>
        <dbReference type="ARBA" id="ARBA00023125"/>
    </source>
</evidence>
<protein>
    <submittedName>
        <fullName evidence="7">Transcriptional regulator, TetR family</fullName>
    </submittedName>
</protein>
<dbReference type="STRING" id="584708.Apau_0958"/>